<dbReference type="EMBL" id="WWCJ01000034">
    <property type="protein sequence ID" value="MYN05609.1"/>
    <property type="molecule type" value="Genomic_DNA"/>
</dbReference>
<dbReference type="AlphaFoldDB" id="A0A6N9HQ70"/>
<sequence>MLARLFPAIHRLIDWGQQYDLPDKCLPPRTADSVCGEREPDFVAIVTLRGGGLACLHVEVQCTRQASFPDRMAQYHGRLHDRFGLPVISLAILGDTSPTWRPHASNDHYGMALEFHSAKLLDFRAELSALRPSLDPVAIALAAHLTALATRRKPAMRYTAKLGLMLPLYRLRGKLRELTEIQEVIDWLLPLTPFWQRRFTMDVEKFLEEHKKQDKNSLNYIVAEHFIQQGLKQGFPKGEALGIAKGKAVGLAEGKAVGLAEGKAVGLAEGKAVGLAKGEAVGLSKGLAQGQAQTLKLQLQVKFGQPGKETLRALERAGPAQLERLAIALLDAESAAEALRAAGLNIRGARGNGKRRTVC</sequence>
<keyword evidence="2" id="KW-1185">Reference proteome</keyword>
<protein>
    <recommendedName>
        <fullName evidence="3">Transposase</fullName>
    </recommendedName>
</protein>
<accession>A0A6N9HQ70</accession>
<dbReference type="PANTHER" id="PTHR35586:SF1">
    <property type="entry name" value="SLL1691 PROTEIN"/>
    <property type="match status" value="1"/>
</dbReference>
<dbReference type="RefSeq" id="WP_161028553.1">
    <property type="nucleotide sequence ID" value="NZ_WWCJ01000034.1"/>
</dbReference>
<evidence type="ECO:0000313" key="1">
    <source>
        <dbReference type="EMBL" id="MYN05609.1"/>
    </source>
</evidence>
<evidence type="ECO:0000313" key="2">
    <source>
        <dbReference type="Proteomes" id="UP000448575"/>
    </source>
</evidence>
<evidence type="ECO:0008006" key="3">
    <source>
        <dbReference type="Google" id="ProtNLM"/>
    </source>
</evidence>
<name>A0A6N9HQ70_9BURK</name>
<gene>
    <name evidence="1" type="ORF">GTP41_26300</name>
</gene>
<organism evidence="1 2">
    <name type="scientific">Pseudoduganella guangdongensis</name>
    <dbReference type="NCBI Taxonomy" id="2692179"/>
    <lineage>
        <taxon>Bacteria</taxon>
        <taxon>Pseudomonadati</taxon>
        <taxon>Pseudomonadota</taxon>
        <taxon>Betaproteobacteria</taxon>
        <taxon>Burkholderiales</taxon>
        <taxon>Oxalobacteraceae</taxon>
        <taxon>Telluria group</taxon>
        <taxon>Pseudoduganella</taxon>
    </lineage>
</organism>
<reference evidence="1 2" key="1">
    <citation type="submission" date="2019-12" db="EMBL/GenBank/DDBJ databases">
        <title>Novel species isolated from a subtropical stream in China.</title>
        <authorList>
            <person name="Lu H."/>
        </authorList>
    </citation>
    <scope>NUCLEOTIDE SEQUENCE [LARGE SCALE GENOMIC DNA]</scope>
    <source>
        <strain evidence="1 2">DS3</strain>
    </source>
</reference>
<dbReference type="Proteomes" id="UP000448575">
    <property type="component" value="Unassembled WGS sequence"/>
</dbReference>
<comment type="caution">
    <text evidence="1">The sequence shown here is derived from an EMBL/GenBank/DDBJ whole genome shotgun (WGS) entry which is preliminary data.</text>
</comment>
<dbReference type="PANTHER" id="PTHR35586">
    <property type="entry name" value="SLL1691 PROTEIN"/>
    <property type="match status" value="1"/>
</dbReference>
<proteinExistence type="predicted"/>